<comment type="catalytic activity">
    <reaction evidence="1">
        <text>1,6-anhydro-N-acetyl-beta-muramate + ATP + H2O = N-acetyl-D-muramate 6-phosphate + ADP + H(+)</text>
        <dbReference type="Rhea" id="RHEA:24952"/>
        <dbReference type="ChEBI" id="CHEBI:15377"/>
        <dbReference type="ChEBI" id="CHEBI:15378"/>
        <dbReference type="ChEBI" id="CHEBI:30616"/>
        <dbReference type="ChEBI" id="CHEBI:58690"/>
        <dbReference type="ChEBI" id="CHEBI:58722"/>
        <dbReference type="ChEBI" id="CHEBI:456216"/>
        <dbReference type="EC" id="2.7.1.170"/>
    </reaction>
</comment>
<comment type="function">
    <text evidence="1">Catalyzes the specific phosphorylation of 1,6-anhydro-N-acetylmuramic acid (anhMurNAc) with the simultaneous cleavage of the 1,6-anhydro ring, generating MurNAc-6-P. Is required for the utilization of anhMurNAc either imported from the medium or derived from its own cell wall murein, and thus plays a role in cell wall recycling.</text>
</comment>
<keyword evidence="1" id="KW-0808">Transferase</keyword>
<dbReference type="CDD" id="cd24050">
    <property type="entry name" value="ASKHA_NBD_ANMK"/>
    <property type="match status" value="1"/>
</dbReference>
<dbReference type="OrthoDB" id="9763949at2"/>
<dbReference type="PANTHER" id="PTHR30605">
    <property type="entry name" value="ANHYDRO-N-ACETYLMURAMIC ACID KINASE"/>
    <property type="match status" value="1"/>
</dbReference>
<accession>D2Q2C6</accession>
<comment type="pathway">
    <text evidence="1">Cell wall biogenesis; peptidoglycan recycling.</text>
</comment>
<comment type="pathway">
    <text evidence="1">Amino-sugar metabolism; 1,6-anhydro-N-acetylmuramate degradation.</text>
</comment>
<dbReference type="EC" id="2.7.1.170" evidence="1"/>
<dbReference type="GO" id="GO:0016301">
    <property type="term" value="F:kinase activity"/>
    <property type="evidence" value="ECO:0007669"/>
    <property type="project" value="UniProtKB-KW"/>
</dbReference>
<feature type="binding site" evidence="1">
    <location>
        <begin position="9"/>
        <end position="16"/>
    </location>
    <ligand>
        <name>ATP</name>
        <dbReference type="ChEBI" id="CHEBI:30616"/>
    </ligand>
</feature>
<dbReference type="GO" id="GO:0016773">
    <property type="term" value="F:phosphotransferase activity, alcohol group as acceptor"/>
    <property type="evidence" value="ECO:0007669"/>
    <property type="project" value="UniProtKB-UniRule"/>
</dbReference>
<dbReference type="GO" id="GO:0009254">
    <property type="term" value="P:peptidoglycan turnover"/>
    <property type="evidence" value="ECO:0007669"/>
    <property type="project" value="UniProtKB-UniRule"/>
</dbReference>
<reference evidence="3" key="1">
    <citation type="submission" date="2009-09" db="EMBL/GenBank/DDBJ databases">
        <title>The complete genome of Kribbella flavida DSM 17836.</title>
        <authorList>
            <consortium name="US DOE Joint Genome Institute (JGI-PGF)"/>
            <person name="Lucas S."/>
            <person name="Copeland A."/>
            <person name="Lapidus A."/>
            <person name="Glavina del Rio T."/>
            <person name="Dalin E."/>
            <person name="Tice H."/>
            <person name="Bruce D."/>
            <person name="Goodwin L."/>
            <person name="Pitluck S."/>
            <person name="Kyrpides N."/>
            <person name="Mavromatis K."/>
            <person name="Ivanova N."/>
            <person name="Saunders E."/>
            <person name="Brettin T."/>
            <person name="Detter J.C."/>
            <person name="Han C."/>
            <person name="Larimer F."/>
            <person name="Land M."/>
            <person name="Hauser L."/>
            <person name="Markowitz V."/>
            <person name="Cheng J.-F."/>
            <person name="Hugenholtz P."/>
            <person name="Woyke T."/>
            <person name="Wu D."/>
            <person name="Pukall R."/>
            <person name="Klenk H.-P."/>
            <person name="Eisen J.A."/>
        </authorList>
    </citation>
    <scope>NUCLEOTIDE SEQUENCE [LARGE SCALE GENOMIC DNA]</scope>
    <source>
        <strain evidence="3">DSM 17836 / JCM 10339 / NBRC 14399</strain>
    </source>
</reference>
<dbReference type="GO" id="GO:0005524">
    <property type="term" value="F:ATP binding"/>
    <property type="evidence" value="ECO:0007669"/>
    <property type="project" value="UniProtKB-UniRule"/>
</dbReference>
<dbReference type="PANTHER" id="PTHR30605:SF0">
    <property type="entry name" value="ANHYDRO-N-ACETYLMURAMIC ACID KINASE"/>
    <property type="match status" value="1"/>
</dbReference>
<dbReference type="Pfam" id="PF03702">
    <property type="entry name" value="AnmK"/>
    <property type="match status" value="1"/>
</dbReference>
<keyword evidence="3" id="KW-1185">Reference proteome</keyword>
<reference evidence="2 3" key="2">
    <citation type="journal article" date="2010" name="Stand. Genomic Sci.">
        <title>Complete genome sequence of Kribbella flavida type strain (IFO 14399).</title>
        <authorList>
            <person name="Pukall R."/>
            <person name="Lapidus A."/>
            <person name="Glavina Del Rio T."/>
            <person name="Copeland A."/>
            <person name="Tice H."/>
            <person name="Cheng J.-F."/>
            <person name="Lucas S."/>
            <person name="Chen F."/>
            <person name="Nolan M."/>
            <person name="LaButti K."/>
            <person name="Pati A."/>
            <person name="Ivanova N."/>
            <person name="Mavrommatis K."/>
            <person name="Mikhailova N."/>
            <person name="Pitluck S."/>
            <person name="Bruce D."/>
            <person name="Goodwin L."/>
            <person name="Land M."/>
            <person name="Hauser L."/>
            <person name="Chang Y.-J."/>
            <person name="Jeffries C.D."/>
            <person name="Chen A."/>
            <person name="Palaniappan K."/>
            <person name="Chain P."/>
            <person name="Rohde M."/>
            <person name="Goeker M."/>
            <person name="Bristow J."/>
            <person name="Eisen J.A."/>
            <person name="Markowitz V."/>
            <person name="Hugenholtz P."/>
            <person name="Kyrpides N.C."/>
            <person name="Klenk H.-P."/>
            <person name="Brettin T."/>
        </authorList>
    </citation>
    <scope>NUCLEOTIDE SEQUENCE [LARGE SCALE GENOMIC DNA]</scope>
    <source>
        <strain evidence="3">DSM 17836 / JCM 10339 / NBRC 14399</strain>
    </source>
</reference>
<dbReference type="UniPathway" id="UPA00544"/>
<dbReference type="KEGG" id="kfl:Kfla_6831"/>
<protein>
    <recommendedName>
        <fullName evidence="1">Anhydro-N-acetylmuramic acid kinase</fullName>
        <ecNumber evidence="1">2.7.1.170</ecNumber>
    </recommendedName>
    <alternativeName>
        <fullName evidence="1">AnhMurNAc kinase</fullName>
    </alternativeName>
</protein>
<dbReference type="GO" id="GO:0097175">
    <property type="term" value="P:1,6-anhydro-N-acetyl-beta-muramic acid catabolic process"/>
    <property type="evidence" value="ECO:0007669"/>
    <property type="project" value="UniProtKB-UniRule"/>
</dbReference>
<proteinExistence type="inferred from homology"/>
<dbReference type="eggNOG" id="COG2377">
    <property type="taxonomic scope" value="Bacteria"/>
</dbReference>
<evidence type="ECO:0000256" key="1">
    <source>
        <dbReference type="HAMAP-Rule" id="MF_01270"/>
    </source>
</evidence>
<keyword evidence="1" id="KW-0547">Nucleotide-binding</keyword>
<dbReference type="Gene3D" id="3.30.420.40">
    <property type="match status" value="2"/>
</dbReference>
<keyword evidence="1" id="KW-0119">Carbohydrate metabolism</keyword>
<dbReference type="EMBL" id="CP001736">
    <property type="protein sequence ID" value="ADB35822.1"/>
    <property type="molecule type" value="Genomic_DNA"/>
</dbReference>
<dbReference type="NCBIfam" id="NF007146">
    <property type="entry name" value="PRK09585.2-6"/>
    <property type="match status" value="1"/>
</dbReference>
<dbReference type="STRING" id="479435.Kfla_6831"/>
<dbReference type="HAMAP" id="MF_01270">
    <property type="entry name" value="AnhMurNAc_kinase"/>
    <property type="match status" value="1"/>
</dbReference>
<dbReference type="AlphaFoldDB" id="D2Q2C6"/>
<sequence length="387" mass="39655">MRVIGLMSGTSYDAIDAAAADLRLDGDELVLQPLGLLSRPYSDELRAELVAALPPASTSLAAVTRLDTGIGQAFAAVAEQAVEQLCGGHADLIVSHGQTVFHWVDESAVRGTLQLGQPAWIAEATGTAVVSDLRSRDVASGGQGAPLVSLFDVLWLRGRAGSPVALNLGGIANITVVPPDGDPVAFDTGPANALIDAVVGELTAGQLTFDADGMMAGRGSVHPGLFERLLAEPYYARPAPKSTGKELFHLGYLAERMTGLPEIAPDDVVATVTALTARTVADAVKAYGGTEVLAAGGGIRNPALMHRLADELDGVPVRSTDDLGLPSVAKEAYAFVVLGFLTLNGLPATVPTCTGARHASVLGSITPGNGPLPIGSAPKAPASLRIE</sequence>
<dbReference type="RefSeq" id="WP_012924374.1">
    <property type="nucleotide sequence ID" value="NC_013729.1"/>
</dbReference>
<name>D2Q2C6_KRIFD</name>
<dbReference type="SUPFAM" id="SSF53067">
    <property type="entry name" value="Actin-like ATPase domain"/>
    <property type="match status" value="1"/>
</dbReference>
<dbReference type="InterPro" id="IPR043129">
    <property type="entry name" value="ATPase_NBD"/>
</dbReference>
<keyword evidence="1" id="KW-0067">ATP-binding</keyword>
<evidence type="ECO:0000313" key="2">
    <source>
        <dbReference type="EMBL" id="ADB35822.1"/>
    </source>
</evidence>
<dbReference type="InterPro" id="IPR005338">
    <property type="entry name" value="Anhydro_N_Ac-Mur_kinase"/>
</dbReference>
<dbReference type="HOGENOM" id="CLU_038782_1_0_11"/>
<dbReference type="GO" id="GO:0006040">
    <property type="term" value="P:amino sugar metabolic process"/>
    <property type="evidence" value="ECO:0007669"/>
    <property type="project" value="InterPro"/>
</dbReference>
<dbReference type="Proteomes" id="UP000007967">
    <property type="component" value="Chromosome"/>
</dbReference>
<organism evidence="2 3">
    <name type="scientific">Kribbella flavida (strain DSM 17836 / JCM 10339 / NBRC 14399)</name>
    <dbReference type="NCBI Taxonomy" id="479435"/>
    <lineage>
        <taxon>Bacteria</taxon>
        <taxon>Bacillati</taxon>
        <taxon>Actinomycetota</taxon>
        <taxon>Actinomycetes</taxon>
        <taxon>Propionibacteriales</taxon>
        <taxon>Kribbellaceae</taxon>
        <taxon>Kribbella</taxon>
    </lineage>
</organism>
<evidence type="ECO:0000313" key="3">
    <source>
        <dbReference type="Proteomes" id="UP000007967"/>
    </source>
</evidence>
<comment type="similarity">
    <text evidence="1">Belongs to the anhydro-N-acetylmuramic acid kinase family.</text>
</comment>
<gene>
    <name evidence="1" type="primary">anmK</name>
    <name evidence="2" type="ordered locus">Kfla_6831</name>
</gene>
<dbReference type="UniPathway" id="UPA00343"/>
<keyword evidence="1" id="KW-0418">Kinase</keyword>